<dbReference type="Proteomes" id="UP000762676">
    <property type="component" value="Unassembled WGS sequence"/>
</dbReference>
<reference evidence="2 3" key="1">
    <citation type="journal article" date="2021" name="Elife">
        <title>Chloroplast acquisition without the gene transfer in kleptoplastic sea slugs, Plakobranchus ocellatus.</title>
        <authorList>
            <person name="Maeda T."/>
            <person name="Takahashi S."/>
            <person name="Yoshida T."/>
            <person name="Shimamura S."/>
            <person name="Takaki Y."/>
            <person name="Nagai Y."/>
            <person name="Toyoda A."/>
            <person name="Suzuki Y."/>
            <person name="Arimoto A."/>
            <person name="Ishii H."/>
            <person name="Satoh N."/>
            <person name="Nishiyama T."/>
            <person name="Hasebe M."/>
            <person name="Maruyama T."/>
            <person name="Minagawa J."/>
            <person name="Obokata J."/>
            <person name="Shigenobu S."/>
        </authorList>
    </citation>
    <scope>NUCLEOTIDE SEQUENCE [LARGE SCALE GENOMIC DNA]</scope>
</reference>
<comment type="caution">
    <text evidence="2">The sequence shown here is derived from an EMBL/GenBank/DDBJ whole genome shotgun (WGS) entry which is preliminary data.</text>
</comment>
<protein>
    <submittedName>
        <fullName evidence="2">Uncharacterized protein</fullName>
    </submittedName>
</protein>
<evidence type="ECO:0000313" key="3">
    <source>
        <dbReference type="Proteomes" id="UP000762676"/>
    </source>
</evidence>
<proteinExistence type="predicted"/>
<accession>A0AAV4EV36</accession>
<evidence type="ECO:0000313" key="2">
    <source>
        <dbReference type="EMBL" id="GFR64918.1"/>
    </source>
</evidence>
<feature type="region of interest" description="Disordered" evidence="1">
    <location>
        <begin position="104"/>
        <end position="162"/>
    </location>
</feature>
<dbReference type="EMBL" id="BMAT01011006">
    <property type="protein sequence ID" value="GFR64918.1"/>
    <property type="molecule type" value="Genomic_DNA"/>
</dbReference>
<organism evidence="2 3">
    <name type="scientific">Elysia marginata</name>
    <dbReference type="NCBI Taxonomy" id="1093978"/>
    <lineage>
        <taxon>Eukaryota</taxon>
        <taxon>Metazoa</taxon>
        <taxon>Spiralia</taxon>
        <taxon>Lophotrochozoa</taxon>
        <taxon>Mollusca</taxon>
        <taxon>Gastropoda</taxon>
        <taxon>Heterobranchia</taxon>
        <taxon>Euthyneura</taxon>
        <taxon>Panpulmonata</taxon>
        <taxon>Sacoglossa</taxon>
        <taxon>Placobranchoidea</taxon>
        <taxon>Plakobranchidae</taxon>
        <taxon>Elysia</taxon>
    </lineage>
</organism>
<gene>
    <name evidence="2" type="ORF">ElyMa_005518000</name>
</gene>
<name>A0AAV4EV36_9GAST</name>
<keyword evidence="3" id="KW-1185">Reference proteome</keyword>
<sequence>MELLAAASVLAVSKGKMTTYWLLGRADCPGNIMQMCDTPEGQPTEDLAAEIPGEILPYDFCGAGDPNDGAASRSVMIPPITVRQGSVSSLSLTLDPKTTVEVAAKNEHSRRASDHTYKQGTQPSMKDWRGSSGHHQQDSERVALKLASPVVRSLPMHSEEVE</sequence>
<evidence type="ECO:0000256" key="1">
    <source>
        <dbReference type="SAM" id="MobiDB-lite"/>
    </source>
</evidence>
<feature type="compositionally biased region" description="Basic and acidic residues" evidence="1">
    <location>
        <begin position="104"/>
        <end position="117"/>
    </location>
</feature>
<dbReference type="AlphaFoldDB" id="A0AAV4EV36"/>